<feature type="transmembrane region" description="Helical" evidence="6">
    <location>
        <begin position="278"/>
        <end position="296"/>
    </location>
</feature>
<dbReference type="KEGG" id="hara:AArcS_0537"/>
<feature type="transmembrane region" description="Helical" evidence="6">
    <location>
        <begin position="15"/>
        <end position="45"/>
    </location>
</feature>
<dbReference type="Pfam" id="PF01594">
    <property type="entry name" value="AI-2E_transport"/>
    <property type="match status" value="1"/>
</dbReference>
<name>A0A897MU65_9EURY</name>
<evidence type="ECO:0000256" key="2">
    <source>
        <dbReference type="ARBA" id="ARBA00009773"/>
    </source>
</evidence>
<feature type="transmembrane region" description="Helical" evidence="6">
    <location>
        <begin position="66"/>
        <end position="88"/>
    </location>
</feature>
<dbReference type="InterPro" id="IPR002549">
    <property type="entry name" value="AI-2E-like"/>
</dbReference>
<feature type="transmembrane region" description="Helical" evidence="6">
    <location>
        <begin position="203"/>
        <end position="224"/>
    </location>
</feature>
<organism evidence="7 8">
    <name type="scientific">Natranaeroarchaeum sulfidigenes</name>
    <dbReference type="NCBI Taxonomy" id="2784880"/>
    <lineage>
        <taxon>Archaea</taxon>
        <taxon>Methanobacteriati</taxon>
        <taxon>Methanobacteriota</taxon>
        <taxon>Stenosarchaea group</taxon>
        <taxon>Halobacteria</taxon>
        <taxon>Halobacteriales</taxon>
        <taxon>Natronoarchaeaceae</taxon>
        <taxon>Natranaeroarchaeum</taxon>
    </lineage>
</organism>
<dbReference type="RefSeq" id="WP_238478875.1">
    <property type="nucleotide sequence ID" value="NZ_CP064786.1"/>
</dbReference>
<evidence type="ECO:0000256" key="4">
    <source>
        <dbReference type="ARBA" id="ARBA00022989"/>
    </source>
</evidence>
<feature type="transmembrane region" description="Helical" evidence="6">
    <location>
        <begin position="236"/>
        <end position="266"/>
    </location>
</feature>
<sequence>MRWRSDAGGPERVGWWLFALALALVLVTTLSVYLGWAVFGLFLYYVVRPVARRLRQRGVSPGLSAALSLGLIVFPFVVVLGVFVVFVLGELAAIEATDVERVIEALFPGLAVEAIPTSQEQLYVFVDTLRSEPTVVTLVALARGFVGTFTAQAYNAFLTFVFAFFLVRDERRLGEWFRTTVAEDGTDLVVYLRAVDRGLSSVYFGYTLTIIVIALVATVIYNLLNLIAPPGLAIPHAILLGVATGLISVVPLFGRSLLYGSVVLYLAITAFRSDPRALWFPVVFYVVMGILFDNVIRTYVRPYLSGRLFHTGLIMFAYLLGPVVFGWYGIFLGPFILVITVQFLQVQFPKLHSA</sequence>
<dbReference type="EMBL" id="CP064786">
    <property type="protein sequence ID" value="QSG01765.1"/>
    <property type="molecule type" value="Genomic_DNA"/>
</dbReference>
<evidence type="ECO:0000256" key="1">
    <source>
        <dbReference type="ARBA" id="ARBA00004141"/>
    </source>
</evidence>
<keyword evidence="3 6" id="KW-0812">Transmembrane</keyword>
<comment type="similarity">
    <text evidence="2">Belongs to the autoinducer-2 exporter (AI-2E) (TC 2.A.86) family.</text>
</comment>
<evidence type="ECO:0000313" key="8">
    <source>
        <dbReference type="Proteomes" id="UP000663586"/>
    </source>
</evidence>
<evidence type="ECO:0000256" key="3">
    <source>
        <dbReference type="ARBA" id="ARBA00022692"/>
    </source>
</evidence>
<dbReference type="GeneID" id="70683918"/>
<dbReference type="AlphaFoldDB" id="A0A897MU65"/>
<keyword evidence="4 6" id="KW-1133">Transmembrane helix</keyword>
<evidence type="ECO:0000256" key="6">
    <source>
        <dbReference type="SAM" id="Phobius"/>
    </source>
</evidence>
<accession>A0A897MU65</accession>
<protein>
    <submittedName>
        <fullName evidence="7">Putative PurR-regulated permease PerM</fullName>
    </submittedName>
</protein>
<dbReference type="GO" id="GO:0016020">
    <property type="term" value="C:membrane"/>
    <property type="evidence" value="ECO:0007669"/>
    <property type="project" value="UniProtKB-SubCell"/>
</dbReference>
<evidence type="ECO:0000313" key="7">
    <source>
        <dbReference type="EMBL" id="QSG01765.1"/>
    </source>
</evidence>
<reference evidence="7" key="1">
    <citation type="submission" date="2020-11" db="EMBL/GenBank/DDBJ databases">
        <title>Carbohydrate-dependent, anaerobic sulfur respiration: A novel catabolism in halophilic archaea.</title>
        <authorList>
            <person name="Sorokin D.Y."/>
            <person name="Messina E."/>
            <person name="Smedile F."/>
            <person name="La Cono V."/>
            <person name="Hallsworth J.E."/>
            <person name="Yakimov M.M."/>
        </authorList>
    </citation>
    <scope>NUCLEOTIDE SEQUENCE</scope>
    <source>
        <strain evidence="7">AArc-S</strain>
    </source>
</reference>
<gene>
    <name evidence="7" type="primary">perM2</name>
    <name evidence="7" type="ORF">AArcS_0537</name>
</gene>
<keyword evidence="8" id="KW-1185">Reference proteome</keyword>
<feature type="transmembrane region" description="Helical" evidence="6">
    <location>
        <begin position="145"/>
        <end position="167"/>
    </location>
</feature>
<proteinExistence type="inferred from homology"/>
<dbReference type="Proteomes" id="UP000663586">
    <property type="component" value="Chromosome"/>
</dbReference>
<feature type="transmembrane region" description="Helical" evidence="6">
    <location>
        <begin position="316"/>
        <end position="344"/>
    </location>
</feature>
<keyword evidence="5 6" id="KW-0472">Membrane</keyword>
<evidence type="ECO:0000256" key="5">
    <source>
        <dbReference type="ARBA" id="ARBA00023136"/>
    </source>
</evidence>
<comment type="subcellular location">
    <subcellularLocation>
        <location evidence="1">Membrane</location>
        <topology evidence="1">Multi-pass membrane protein</topology>
    </subcellularLocation>
</comment>